<dbReference type="CDD" id="cd13558">
    <property type="entry name" value="PBP2_SsuA_like_2"/>
    <property type="match status" value="1"/>
</dbReference>
<dbReference type="InterPro" id="IPR010067">
    <property type="entry name" value="ABC_SsuA_sub-bd"/>
</dbReference>
<dbReference type="SMART" id="SM00062">
    <property type="entry name" value="PBPb"/>
    <property type="match status" value="1"/>
</dbReference>
<evidence type="ECO:0000256" key="4">
    <source>
        <dbReference type="ARBA" id="ARBA00022729"/>
    </source>
</evidence>
<dbReference type="EMBL" id="FNYO01000131">
    <property type="protein sequence ID" value="SEJ49319.1"/>
    <property type="molecule type" value="Genomic_DNA"/>
</dbReference>
<sequence>MRNASYLQLALAGLLSWSGVAWAQDLQPLWVANQKSGIRLLLEAAGELERVPYSIQFSEFPAAAPLGEALNAGAVDVGGLGDAPYVFALGTGAPLKVISIVHAAGRLSTAIVVPKDSPLQNVADLKGKRIVTGRGSIGHFLALKALRGAGLQSSDVQFIHLLPSDARGVLDSGGADAWSTWDPYTAIAITQGARVLVNGSQLLSNNSYLAATGQAIESKRPQLEDFVKRVERAYRWANRHPDAYAAAQSRVTGLPRETHLESARNTRFQRVPIDDAVIEGLQATADLYFEEGITGKRIEVSQGFDTRFNEAADGPLLPAPSPAFGHR</sequence>
<dbReference type="GO" id="GO:0042626">
    <property type="term" value="F:ATPase-coupled transmembrane transporter activity"/>
    <property type="evidence" value="ECO:0007669"/>
    <property type="project" value="InterPro"/>
</dbReference>
<evidence type="ECO:0000256" key="5">
    <source>
        <dbReference type="ARBA" id="ARBA00055538"/>
    </source>
</evidence>
<comment type="similarity">
    <text evidence="2">Belongs to the bacterial solute-binding protein SsuA/TauA family.</text>
</comment>
<evidence type="ECO:0000313" key="9">
    <source>
        <dbReference type="EMBL" id="SEJ49319.1"/>
    </source>
</evidence>
<proteinExistence type="inferred from homology"/>
<evidence type="ECO:0000313" key="10">
    <source>
        <dbReference type="Proteomes" id="UP000199005"/>
    </source>
</evidence>
<feature type="signal peptide" evidence="7">
    <location>
        <begin position="1"/>
        <end position="23"/>
    </location>
</feature>
<evidence type="ECO:0000256" key="2">
    <source>
        <dbReference type="ARBA" id="ARBA00010742"/>
    </source>
</evidence>
<dbReference type="PANTHER" id="PTHR30024">
    <property type="entry name" value="ALIPHATIC SULFONATES-BINDING PROTEIN-RELATED"/>
    <property type="match status" value="1"/>
</dbReference>
<dbReference type="NCBIfam" id="TIGR01728">
    <property type="entry name" value="SsuA_fam"/>
    <property type="match status" value="1"/>
</dbReference>
<accession>A0A1H6Z778</accession>
<dbReference type="STRING" id="170623.SAMN04244579_04583"/>
<dbReference type="AlphaFoldDB" id="A0A1H6Z778"/>
<evidence type="ECO:0000259" key="8">
    <source>
        <dbReference type="SMART" id="SM00062"/>
    </source>
</evidence>
<feature type="chain" id="PRO_5011547900" description="Putative aliphatic sulfonates-binding protein" evidence="7">
    <location>
        <begin position="24"/>
        <end position="327"/>
    </location>
</feature>
<dbReference type="FunFam" id="3.40.190.10:FF:000050">
    <property type="entry name" value="Sulfonate ABC transporter substrate-binding protein"/>
    <property type="match status" value="1"/>
</dbReference>
<evidence type="ECO:0000256" key="7">
    <source>
        <dbReference type="SAM" id="SignalP"/>
    </source>
</evidence>
<reference evidence="9 10" key="1">
    <citation type="submission" date="2016-10" db="EMBL/GenBank/DDBJ databases">
        <authorList>
            <person name="de Groot N.N."/>
        </authorList>
    </citation>
    <scope>NUCLEOTIDE SEQUENCE [LARGE SCALE GENOMIC DNA]</scope>
    <source>
        <strain evidence="9 10">DSM 1041</strain>
    </source>
</reference>
<dbReference type="InterPro" id="IPR015168">
    <property type="entry name" value="SsuA/THI5"/>
</dbReference>
<protein>
    <recommendedName>
        <fullName evidence="6">Putative aliphatic sulfonates-binding protein</fullName>
    </recommendedName>
</protein>
<dbReference type="SUPFAM" id="SSF53850">
    <property type="entry name" value="Periplasmic binding protein-like II"/>
    <property type="match status" value="1"/>
</dbReference>
<name>A0A1H6Z778_9GAMM</name>
<evidence type="ECO:0000256" key="3">
    <source>
        <dbReference type="ARBA" id="ARBA00022448"/>
    </source>
</evidence>
<keyword evidence="4 7" id="KW-0732">Signal</keyword>
<comment type="function">
    <text evidence="5">Part of a binding-protein-dependent transport system for aliphatic sulfonates. Putative binding protein.</text>
</comment>
<feature type="domain" description="Solute-binding protein family 3/N-terminal" evidence="8">
    <location>
        <begin position="17"/>
        <end position="240"/>
    </location>
</feature>
<keyword evidence="3" id="KW-0813">Transport</keyword>
<dbReference type="Proteomes" id="UP000199005">
    <property type="component" value="Unassembled WGS sequence"/>
</dbReference>
<evidence type="ECO:0000256" key="6">
    <source>
        <dbReference type="ARBA" id="ARBA00070228"/>
    </source>
</evidence>
<dbReference type="Pfam" id="PF09084">
    <property type="entry name" value="NMT1"/>
    <property type="match status" value="1"/>
</dbReference>
<gene>
    <name evidence="9" type="ORF">SAMN04244579_04583</name>
</gene>
<dbReference type="Gene3D" id="3.40.190.10">
    <property type="entry name" value="Periplasmic binding protein-like II"/>
    <property type="match status" value="2"/>
</dbReference>
<dbReference type="PANTHER" id="PTHR30024:SF48">
    <property type="entry name" value="ABC TRANSPORTER SUBSTRATE-BINDING PROTEIN"/>
    <property type="match status" value="1"/>
</dbReference>
<evidence type="ECO:0000256" key="1">
    <source>
        <dbReference type="ARBA" id="ARBA00004418"/>
    </source>
</evidence>
<dbReference type="RefSeq" id="WP_090903065.1">
    <property type="nucleotide sequence ID" value="NZ_FNYO01000131.1"/>
</dbReference>
<comment type="subcellular location">
    <subcellularLocation>
        <location evidence="1">Periplasm</location>
    </subcellularLocation>
</comment>
<organism evidence="9 10">
    <name type="scientific">Azotobacter beijerinckii</name>
    <dbReference type="NCBI Taxonomy" id="170623"/>
    <lineage>
        <taxon>Bacteria</taxon>
        <taxon>Pseudomonadati</taxon>
        <taxon>Pseudomonadota</taxon>
        <taxon>Gammaproteobacteria</taxon>
        <taxon>Pseudomonadales</taxon>
        <taxon>Pseudomonadaceae</taxon>
        <taxon>Azotobacter</taxon>
    </lineage>
</organism>
<dbReference type="GO" id="GO:0016020">
    <property type="term" value="C:membrane"/>
    <property type="evidence" value="ECO:0007669"/>
    <property type="project" value="InterPro"/>
</dbReference>
<dbReference type="GO" id="GO:0042597">
    <property type="term" value="C:periplasmic space"/>
    <property type="evidence" value="ECO:0007669"/>
    <property type="project" value="UniProtKB-SubCell"/>
</dbReference>
<dbReference type="InterPro" id="IPR001638">
    <property type="entry name" value="Solute-binding_3/MltF_N"/>
</dbReference>